<proteinExistence type="predicted"/>
<evidence type="ECO:0000313" key="2">
    <source>
        <dbReference type="Proteomes" id="UP000234681"/>
    </source>
</evidence>
<gene>
    <name evidence="1" type="ORF">rCG_30339</name>
</gene>
<protein>
    <submittedName>
        <fullName evidence="1">RCG30339</fullName>
    </submittedName>
</protein>
<organism evidence="1 2">
    <name type="scientific">Rattus norvegicus</name>
    <name type="common">Rat</name>
    <dbReference type="NCBI Taxonomy" id="10116"/>
    <lineage>
        <taxon>Eukaryota</taxon>
        <taxon>Metazoa</taxon>
        <taxon>Chordata</taxon>
        <taxon>Craniata</taxon>
        <taxon>Vertebrata</taxon>
        <taxon>Euteleostomi</taxon>
        <taxon>Mammalia</taxon>
        <taxon>Eutheria</taxon>
        <taxon>Euarchontoglires</taxon>
        <taxon>Glires</taxon>
        <taxon>Rodentia</taxon>
        <taxon>Myomorpha</taxon>
        <taxon>Muroidea</taxon>
        <taxon>Muridae</taxon>
        <taxon>Murinae</taxon>
        <taxon>Rattus</taxon>
    </lineage>
</organism>
<sequence length="58" mass="6410">MLCESQPPTVSTKEFLNDQASLQTPLVNASSYHTAACANYRRWSLEFGRSAKKAMDAS</sequence>
<accession>A6IMN8</accession>
<dbReference type="EMBL" id="CH473964">
    <property type="protein sequence ID" value="EDM01551.1"/>
    <property type="molecule type" value="Genomic_DNA"/>
</dbReference>
<dbReference type="AlphaFoldDB" id="A6IMN8"/>
<reference evidence="1 2" key="1">
    <citation type="submission" date="2005-09" db="EMBL/GenBank/DDBJ databases">
        <authorList>
            <person name="Mural R.J."/>
            <person name="Li P.W."/>
            <person name="Adams M.D."/>
            <person name="Amanatides P.G."/>
            <person name="Baden-Tillson H."/>
            <person name="Barnstead M."/>
            <person name="Chin S.H."/>
            <person name="Dew I."/>
            <person name="Evans C.A."/>
            <person name="Ferriera S."/>
            <person name="Flanigan M."/>
            <person name="Fosler C."/>
            <person name="Glodek A."/>
            <person name="Gu Z."/>
            <person name="Holt R.A."/>
            <person name="Jennings D."/>
            <person name="Kraft C.L."/>
            <person name="Lu F."/>
            <person name="Nguyen T."/>
            <person name="Nusskern D.R."/>
            <person name="Pfannkoch C.M."/>
            <person name="Sitter C."/>
            <person name="Sutton G.G."/>
            <person name="Venter J.C."/>
            <person name="Wang Z."/>
            <person name="Woodage T."/>
            <person name="Zheng X.H."/>
            <person name="Zhong F."/>
        </authorList>
    </citation>
    <scope>NUCLEOTIDE SEQUENCE [LARGE SCALE GENOMIC DNA]</scope>
    <source>
        <strain>BN</strain>
        <strain evidence="2">Sprague-Dawley</strain>
    </source>
</reference>
<evidence type="ECO:0000313" key="1">
    <source>
        <dbReference type="EMBL" id="EDM01551.1"/>
    </source>
</evidence>
<name>A6IMN8_RAT</name>
<dbReference type="Proteomes" id="UP000234681">
    <property type="component" value="Chromosome 4"/>
</dbReference>